<dbReference type="EMBL" id="LAOI01000001">
    <property type="protein sequence ID" value="KJV89058.1"/>
    <property type="molecule type" value="Genomic_DNA"/>
</dbReference>
<comment type="caution">
    <text evidence="3">The sequence shown here is derived from an EMBL/GenBank/DDBJ whole genome shotgun (WGS) entry which is preliminary data.</text>
</comment>
<organism evidence="3 4">
    <name type="scientific">Rickettsia bellii str. RML An4</name>
    <dbReference type="NCBI Taxonomy" id="1359193"/>
    <lineage>
        <taxon>Bacteria</taxon>
        <taxon>Pseudomonadati</taxon>
        <taxon>Pseudomonadota</taxon>
        <taxon>Alphaproteobacteria</taxon>
        <taxon>Rickettsiales</taxon>
        <taxon>Rickettsiaceae</taxon>
        <taxon>Rickettsieae</taxon>
        <taxon>Rickettsia</taxon>
        <taxon>belli group</taxon>
    </lineage>
</organism>
<dbReference type="Gene3D" id="1.25.40.20">
    <property type="entry name" value="Ankyrin repeat-containing domain"/>
    <property type="match status" value="1"/>
</dbReference>
<protein>
    <submittedName>
        <fullName evidence="3">Ankyrin repeat family protein</fullName>
    </submittedName>
</protein>
<dbReference type="Pfam" id="PF12796">
    <property type="entry name" value="Ank_2"/>
    <property type="match status" value="1"/>
</dbReference>
<accession>A0A0F3Q955</accession>
<dbReference type="InterPro" id="IPR002110">
    <property type="entry name" value="Ankyrin_rpt"/>
</dbReference>
<keyword evidence="4" id="KW-1185">Reference proteome</keyword>
<proteinExistence type="predicted"/>
<evidence type="ECO:0000313" key="4">
    <source>
        <dbReference type="Proteomes" id="UP000033661"/>
    </source>
</evidence>
<dbReference type="Proteomes" id="UP000033661">
    <property type="component" value="Unassembled WGS sequence"/>
</dbReference>
<name>A0A0F3Q955_RICBE</name>
<gene>
    <name evidence="3" type="ORF">RBEAN4_0024</name>
</gene>
<dbReference type="SUPFAM" id="SSF48403">
    <property type="entry name" value="Ankyrin repeat"/>
    <property type="match status" value="1"/>
</dbReference>
<dbReference type="PATRIC" id="fig|1359193.3.peg.22"/>
<evidence type="ECO:0000256" key="1">
    <source>
        <dbReference type="ARBA" id="ARBA00022737"/>
    </source>
</evidence>
<dbReference type="RefSeq" id="WP_011476846.1">
    <property type="nucleotide sequence ID" value="NZ_LAOI01000001.1"/>
</dbReference>
<dbReference type="PANTHER" id="PTHR24171:SF9">
    <property type="entry name" value="ANKYRIN REPEAT DOMAIN-CONTAINING PROTEIN 39"/>
    <property type="match status" value="1"/>
</dbReference>
<dbReference type="SMART" id="SM00248">
    <property type="entry name" value="ANK"/>
    <property type="match status" value="4"/>
</dbReference>
<dbReference type="PANTHER" id="PTHR24171">
    <property type="entry name" value="ANKYRIN REPEAT DOMAIN-CONTAINING PROTEIN 39-RELATED"/>
    <property type="match status" value="1"/>
</dbReference>
<evidence type="ECO:0000313" key="3">
    <source>
        <dbReference type="EMBL" id="KJV89058.1"/>
    </source>
</evidence>
<dbReference type="InterPro" id="IPR036770">
    <property type="entry name" value="Ankyrin_rpt-contain_sf"/>
</dbReference>
<dbReference type="SMR" id="A0A0F3Q955"/>
<keyword evidence="2" id="KW-0040">ANK repeat</keyword>
<evidence type="ECO:0000256" key="2">
    <source>
        <dbReference type="ARBA" id="ARBA00023043"/>
    </source>
</evidence>
<reference evidence="3 4" key="1">
    <citation type="submission" date="2015-02" db="EMBL/GenBank/DDBJ databases">
        <title>Genome Sequencing of Rickettsiales.</title>
        <authorList>
            <person name="Daugherty S.C."/>
            <person name="Su Q."/>
            <person name="Abolude K."/>
            <person name="Beier-Sexton M."/>
            <person name="Carlyon J.A."/>
            <person name="Carter R."/>
            <person name="Day N.P."/>
            <person name="Dumler S.J."/>
            <person name="Dyachenko V."/>
            <person name="Godinez A."/>
            <person name="Kurtti T.J."/>
            <person name="Lichay M."/>
            <person name="Mullins K.E."/>
            <person name="Ott S."/>
            <person name="Pappas-Brown V."/>
            <person name="Paris D.H."/>
            <person name="Patel P."/>
            <person name="Richards A.L."/>
            <person name="Sadzewicz L."/>
            <person name="Sears K."/>
            <person name="Seidman D."/>
            <person name="Sengamalay N."/>
            <person name="Stenos J."/>
            <person name="Tallon L.J."/>
            <person name="Vincent G."/>
            <person name="Fraser C.M."/>
            <person name="Munderloh U."/>
            <person name="Dunning-Hotopp J.C."/>
        </authorList>
    </citation>
    <scope>NUCLEOTIDE SEQUENCE [LARGE SCALE GENOMIC DNA]</scope>
    <source>
        <strain evidence="3 4">RML An4</strain>
    </source>
</reference>
<keyword evidence="1" id="KW-0677">Repeat</keyword>
<sequence>MIEYLTNKFLNSKQTLLEKIVQIHDKKINITKLAKTLIEKSDCTKIDNTIGQKLLIKATYANDLDLVKALHDKGVKLGTKDLLGRTSLHHAIKAGAGKDLIEFLIDNAGIDINACDKSGSTLMHWAVNSHHIPAIKLLQTKKADYFTPDYLGQTPLKLAEYYGHDDVIELLAENSSAGYYV</sequence>
<dbReference type="AlphaFoldDB" id="A0A0F3Q955"/>